<evidence type="ECO:0000256" key="4">
    <source>
        <dbReference type="ARBA" id="ARBA00022475"/>
    </source>
</evidence>
<sequence>MKKLAIIVLTVATTFTGIAPAQAFPTIARPDVPQASNVEQVQYYRRHWNRYRYDDDRWRYRDYDDGWRYRRYHRHNNAGAIIGGLAAGAIIGGIISAQRQPRYYYAGGSYHTRWCYSRYRSYRAYDNTYQPYYGPRRQCVSP</sequence>
<evidence type="ECO:0000313" key="10">
    <source>
        <dbReference type="Proteomes" id="UP000620262"/>
    </source>
</evidence>
<keyword evidence="7" id="KW-1133">Transmembrane helix</keyword>
<dbReference type="InterPro" id="IPR012413">
    <property type="entry name" value="BA14K"/>
</dbReference>
<keyword evidence="7" id="KW-0472">Membrane</keyword>
<keyword evidence="5" id="KW-0430">Lectin</keyword>
<dbReference type="Pfam" id="PF07886">
    <property type="entry name" value="BA14K"/>
    <property type="match status" value="1"/>
</dbReference>
<keyword evidence="8" id="KW-0732">Signal</keyword>
<name>A0ABR9IQ51_RHIVS</name>
<keyword evidence="10" id="KW-1185">Reference proteome</keyword>
<protein>
    <recommendedName>
        <fullName evidence="3">Lectin-like protein BA14k</fullName>
    </recommendedName>
</protein>
<comment type="function">
    <text evidence="6">Has immunoglobulin-binding and hemagglutination properties, and can bind to mannose. Essential for virulence. May be involved in LPS biosynthesis or polysaccharide transport.</text>
</comment>
<gene>
    <name evidence="9" type="ORF">H4W29_002489</name>
</gene>
<evidence type="ECO:0000256" key="1">
    <source>
        <dbReference type="ARBA" id="ARBA00004167"/>
    </source>
</evidence>
<feature type="signal peptide" evidence="8">
    <location>
        <begin position="1"/>
        <end position="23"/>
    </location>
</feature>
<feature type="chain" id="PRO_5046069460" description="Lectin-like protein BA14k" evidence="8">
    <location>
        <begin position="24"/>
        <end position="142"/>
    </location>
</feature>
<keyword evidence="4" id="KW-1003">Cell membrane</keyword>
<evidence type="ECO:0000256" key="6">
    <source>
        <dbReference type="ARBA" id="ARBA00025321"/>
    </source>
</evidence>
<comment type="caution">
    <text evidence="9">The sequence shown here is derived from an EMBL/GenBank/DDBJ whole genome shotgun (WGS) entry which is preliminary data.</text>
</comment>
<evidence type="ECO:0000256" key="8">
    <source>
        <dbReference type="SAM" id="SignalP"/>
    </source>
</evidence>
<keyword evidence="7" id="KW-0812">Transmembrane</keyword>
<dbReference type="Proteomes" id="UP000620262">
    <property type="component" value="Unassembled WGS sequence"/>
</dbReference>
<evidence type="ECO:0000256" key="2">
    <source>
        <dbReference type="ARBA" id="ARBA00010270"/>
    </source>
</evidence>
<evidence type="ECO:0000256" key="5">
    <source>
        <dbReference type="ARBA" id="ARBA00022734"/>
    </source>
</evidence>
<comment type="similarity">
    <text evidence="2">Belongs to the BA14k family.</text>
</comment>
<dbReference type="RefSeq" id="WP_192729187.1">
    <property type="nucleotide sequence ID" value="NZ_BAAAVL010000006.1"/>
</dbReference>
<reference evidence="9 10" key="1">
    <citation type="submission" date="2020-10" db="EMBL/GenBank/DDBJ databases">
        <title>Sequencing the genomes of 1000 actinobacteria strains.</title>
        <authorList>
            <person name="Klenk H.-P."/>
        </authorList>
    </citation>
    <scope>NUCLEOTIDE SEQUENCE [LARGE SCALE GENOMIC DNA]</scope>
    <source>
        <strain evidence="9 10">DSM 7307</strain>
    </source>
</reference>
<accession>A0ABR9IQ51</accession>
<dbReference type="EMBL" id="JADBEC010000001">
    <property type="protein sequence ID" value="MBE1505308.1"/>
    <property type="molecule type" value="Genomic_DNA"/>
</dbReference>
<evidence type="ECO:0000313" key="9">
    <source>
        <dbReference type="EMBL" id="MBE1505308.1"/>
    </source>
</evidence>
<organism evidence="9 10">
    <name type="scientific">Rhizobium viscosum</name>
    <name type="common">Arthrobacter viscosus</name>
    <dbReference type="NCBI Taxonomy" id="1673"/>
    <lineage>
        <taxon>Bacteria</taxon>
        <taxon>Pseudomonadati</taxon>
        <taxon>Pseudomonadota</taxon>
        <taxon>Alphaproteobacteria</taxon>
        <taxon>Hyphomicrobiales</taxon>
        <taxon>Rhizobiaceae</taxon>
        <taxon>Rhizobium/Agrobacterium group</taxon>
        <taxon>Rhizobium</taxon>
    </lineage>
</organism>
<comment type="subcellular location">
    <subcellularLocation>
        <location evidence="1">Membrane</location>
        <topology evidence="1">Single-pass membrane protein</topology>
    </subcellularLocation>
</comment>
<feature type="transmembrane region" description="Helical" evidence="7">
    <location>
        <begin position="78"/>
        <end position="97"/>
    </location>
</feature>
<evidence type="ECO:0000256" key="7">
    <source>
        <dbReference type="SAM" id="Phobius"/>
    </source>
</evidence>
<proteinExistence type="inferred from homology"/>
<evidence type="ECO:0000256" key="3">
    <source>
        <dbReference type="ARBA" id="ARBA00020552"/>
    </source>
</evidence>